<proteinExistence type="predicted"/>
<reference evidence="2 3" key="1">
    <citation type="submission" date="2016-10" db="EMBL/GenBank/DDBJ databases">
        <authorList>
            <person name="de Groot N.N."/>
        </authorList>
    </citation>
    <scope>NUCLEOTIDE SEQUENCE [LARGE SCALE GENOMIC DNA]</scope>
    <source>
        <strain evidence="2 3">CCM 7361</strain>
    </source>
</reference>
<dbReference type="Proteomes" id="UP000199693">
    <property type="component" value="Unassembled WGS sequence"/>
</dbReference>
<dbReference type="EMBL" id="FNEC01000039">
    <property type="protein sequence ID" value="SDK46159.1"/>
    <property type="molecule type" value="Genomic_DNA"/>
</dbReference>
<evidence type="ECO:0000313" key="2">
    <source>
        <dbReference type="EMBL" id="SDK46159.1"/>
    </source>
</evidence>
<evidence type="ECO:0000313" key="3">
    <source>
        <dbReference type="Proteomes" id="UP000199693"/>
    </source>
</evidence>
<dbReference type="SUPFAM" id="SSF46689">
    <property type="entry name" value="Homeodomain-like"/>
    <property type="match status" value="1"/>
</dbReference>
<protein>
    <submittedName>
        <fullName evidence="2">Helix-turn-helix domain-containing protein</fullName>
    </submittedName>
</protein>
<evidence type="ECO:0000259" key="1">
    <source>
        <dbReference type="Pfam" id="PF13518"/>
    </source>
</evidence>
<dbReference type="AlphaFoldDB" id="A0A1G9C385"/>
<dbReference type="InterPro" id="IPR009057">
    <property type="entry name" value="Homeodomain-like_sf"/>
</dbReference>
<feature type="non-terminal residue" evidence="2">
    <location>
        <position position="83"/>
    </location>
</feature>
<accession>A0A1G9C385</accession>
<sequence length="83" mass="10198">MPWRELKPMDEKVLFIADYLRELYSFTVLCERFGISRKTGYKWVERYRHAGLEGLDEQSRRPHKQAFTTPYVIREYILKLRRD</sequence>
<name>A0A1G9C385_9PSED</name>
<feature type="domain" description="Insertion element IS150 protein InsJ-like helix-turn-helix" evidence="1">
    <location>
        <begin position="18"/>
        <end position="63"/>
    </location>
</feature>
<dbReference type="InterPro" id="IPR036388">
    <property type="entry name" value="WH-like_DNA-bd_sf"/>
</dbReference>
<organism evidence="2 3">
    <name type="scientific">Pseudomonas delhiensis</name>
    <dbReference type="NCBI Taxonomy" id="366289"/>
    <lineage>
        <taxon>Bacteria</taxon>
        <taxon>Pseudomonadati</taxon>
        <taxon>Pseudomonadota</taxon>
        <taxon>Gammaproteobacteria</taxon>
        <taxon>Pseudomonadales</taxon>
        <taxon>Pseudomonadaceae</taxon>
        <taxon>Pseudomonas</taxon>
    </lineage>
</organism>
<dbReference type="InterPro" id="IPR055247">
    <property type="entry name" value="InsJ-like_HTH"/>
</dbReference>
<gene>
    <name evidence="2" type="ORF">SAMN05216189_10391</name>
</gene>
<dbReference type="Pfam" id="PF13518">
    <property type="entry name" value="HTH_28"/>
    <property type="match status" value="1"/>
</dbReference>
<dbReference type="Gene3D" id="1.10.10.10">
    <property type="entry name" value="Winged helix-like DNA-binding domain superfamily/Winged helix DNA-binding domain"/>
    <property type="match status" value="1"/>
</dbReference>